<dbReference type="Pfam" id="PF19372">
    <property type="entry name" value="DUF5947"/>
    <property type="match status" value="1"/>
</dbReference>
<name>A0A285J6V4_9ACTN</name>
<dbReference type="EMBL" id="OBDY01000015">
    <property type="protein sequence ID" value="SNY54831.1"/>
    <property type="molecule type" value="Genomic_DNA"/>
</dbReference>
<dbReference type="OrthoDB" id="152349at2"/>
<dbReference type="InterPro" id="IPR045991">
    <property type="entry name" value="DUF5947"/>
</dbReference>
<sequence>MSGPGLRRFTVAPVPRCELCATVIGEEHRHVLALADRSLLCACHPCHLLFQAPGAGRFRAVPDRYLALGPADGEALGVPVTPAFVVAHGEGERLVASCPSPAGTTECEVDGAAWDRLAAANPLLREPVADVEAIYLTGREAFLVPVDACYALAGAVRSRWQGGDGGPAVRHLLDAFLHDLRSRV</sequence>
<dbReference type="RefSeq" id="WP_097323630.1">
    <property type="nucleotide sequence ID" value="NZ_OBDY01000015.1"/>
</dbReference>
<organism evidence="1 2">
    <name type="scientific">Paractinoplanes atraurantiacus</name>
    <dbReference type="NCBI Taxonomy" id="1036182"/>
    <lineage>
        <taxon>Bacteria</taxon>
        <taxon>Bacillati</taxon>
        <taxon>Actinomycetota</taxon>
        <taxon>Actinomycetes</taxon>
        <taxon>Micromonosporales</taxon>
        <taxon>Micromonosporaceae</taxon>
        <taxon>Paractinoplanes</taxon>
    </lineage>
</organism>
<gene>
    <name evidence="1" type="ORF">SAMN05421748_115168</name>
</gene>
<reference evidence="1 2" key="1">
    <citation type="submission" date="2017-09" db="EMBL/GenBank/DDBJ databases">
        <authorList>
            <person name="Ehlers B."/>
            <person name="Leendertz F.H."/>
        </authorList>
    </citation>
    <scope>NUCLEOTIDE SEQUENCE [LARGE SCALE GENOMIC DNA]</scope>
    <source>
        <strain evidence="1 2">CGMCC 4.6857</strain>
    </source>
</reference>
<keyword evidence="2" id="KW-1185">Reference proteome</keyword>
<dbReference type="AlphaFoldDB" id="A0A285J6V4"/>
<evidence type="ECO:0000313" key="1">
    <source>
        <dbReference type="EMBL" id="SNY54831.1"/>
    </source>
</evidence>
<proteinExistence type="predicted"/>
<dbReference type="Proteomes" id="UP000219612">
    <property type="component" value="Unassembled WGS sequence"/>
</dbReference>
<protein>
    <submittedName>
        <fullName evidence="1">Uncharacterized protein</fullName>
    </submittedName>
</protein>
<accession>A0A285J6V4</accession>
<evidence type="ECO:0000313" key="2">
    <source>
        <dbReference type="Proteomes" id="UP000219612"/>
    </source>
</evidence>